<sequence>MPFLYLIGTLRQHKYTRKKIHGADTKVDESEHFVFENHHEAIIDYKTWAYTQEQLKKRTTTHYRGVKKYDNVYSGFLFCGDCGSPMFSMSRSDIAPAYTCGTYHKRGLKGPTQRLRMN</sequence>
<accession>A0A7G9FKB3</accession>
<dbReference type="GO" id="GO:0000150">
    <property type="term" value="F:DNA strand exchange activity"/>
    <property type="evidence" value="ECO:0007669"/>
    <property type="project" value="InterPro"/>
</dbReference>
<dbReference type="GO" id="GO:0003677">
    <property type="term" value="F:DNA binding"/>
    <property type="evidence" value="ECO:0007669"/>
    <property type="project" value="InterPro"/>
</dbReference>
<name>A0A7G9FKB3_9FIRM</name>
<dbReference type="EMBL" id="CP060632">
    <property type="protein sequence ID" value="QNL98994.1"/>
    <property type="molecule type" value="Genomic_DNA"/>
</dbReference>
<feature type="domain" description="Recombinase" evidence="1">
    <location>
        <begin position="7"/>
        <end position="58"/>
    </location>
</feature>
<dbReference type="Pfam" id="PF07508">
    <property type="entry name" value="Recombinase"/>
    <property type="match status" value="1"/>
</dbReference>
<dbReference type="InterPro" id="IPR038109">
    <property type="entry name" value="DNA_bind_recomb_sf"/>
</dbReference>
<proteinExistence type="predicted"/>
<dbReference type="KEGG" id="wcp:H9Q76_09610"/>
<dbReference type="InterPro" id="IPR011109">
    <property type="entry name" value="DNA_bind_recombinase_dom"/>
</dbReference>
<evidence type="ECO:0000259" key="2">
    <source>
        <dbReference type="Pfam" id="PF13408"/>
    </source>
</evidence>
<feature type="domain" description="Recombinase zinc beta ribbon" evidence="2">
    <location>
        <begin position="73"/>
        <end position="109"/>
    </location>
</feature>
<dbReference type="Proteomes" id="UP000515819">
    <property type="component" value="Chromosome"/>
</dbReference>
<protein>
    <submittedName>
        <fullName evidence="3">Recombinase zinc beta ribbon domain-containing protein</fullName>
    </submittedName>
</protein>
<organism evidence="3 4">
    <name type="scientific">Wujia chipingensis</name>
    <dbReference type="NCBI Taxonomy" id="2763670"/>
    <lineage>
        <taxon>Bacteria</taxon>
        <taxon>Bacillati</taxon>
        <taxon>Bacillota</taxon>
        <taxon>Clostridia</taxon>
        <taxon>Lachnospirales</taxon>
        <taxon>Lachnospiraceae</taxon>
        <taxon>Wujia</taxon>
    </lineage>
</organism>
<dbReference type="Pfam" id="PF13408">
    <property type="entry name" value="Zn_ribbon_recom"/>
    <property type="match status" value="1"/>
</dbReference>
<keyword evidence="4" id="KW-1185">Reference proteome</keyword>
<gene>
    <name evidence="3" type="ORF">H9Q76_09610</name>
</gene>
<dbReference type="InterPro" id="IPR025827">
    <property type="entry name" value="Zn_ribbon_recom_dom"/>
</dbReference>
<evidence type="ECO:0000313" key="3">
    <source>
        <dbReference type="EMBL" id="QNL98994.1"/>
    </source>
</evidence>
<dbReference type="Gene3D" id="3.90.1750.20">
    <property type="entry name" value="Putative Large Serine Recombinase, Chain B, Domain 2"/>
    <property type="match status" value="1"/>
</dbReference>
<evidence type="ECO:0000259" key="1">
    <source>
        <dbReference type="Pfam" id="PF07508"/>
    </source>
</evidence>
<evidence type="ECO:0000313" key="4">
    <source>
        <dbReference type="Proteomes" id="UP000515819"/>
    </source>
</evidence>
<reference evidence="3 4" key="1">
    <citation type="submission" date="2020-08" db="EMBL/GenBank/DDBJ databases">
        <authorList>
            <person name="Liu C."/>
            <person name="Sun Q."/>
        </authorList>
    </citation>
    <scope>NUCLEOTIDE SEQUENCE [LARGE SCALE GENOMIC DNA]</scope>
    <source>
        <strain evidence="3 4">NSJ-4</strain>
    </source>
</reference>
<dbReference type="AlphaFoldDB" id="A0A7G9FKB3"/>